<feature type="transmembrane region" description="Helical" evidence="13">
    <location>
        <begin position="1455"/>
        <end position="1475"/>
    </location>
</feature>
<dbReference type="InterPro" id="IPR036412">
    <property type="entry name" value="HAD-like_sf"/>
</dbReference>
<dbReference type="PANTHER" id="PTHR45630">
    <property type="entry name" value="CATION-TRANSPORTING ATPASE-RELATED"/>
    <property type="match status" value="1"/>
</dbReference>
<evidence type="ECO:0000256" key="9">
    <source>
        <dbReference type="ARBA" id="ARBA00022967"/>
    </source>
</evidence>
<feature type="transmembrane region" description="Helical" evidence="13">
    <location>
        <begin position="723"/>
        <end position="743"/>
    </location>
</feature>
<dbReference type="Pfam" id="PF15072">
    <property type="entry name" value="HROB"/>
    <property type="match status" value="1"/>
</dbReference>
<evidence type="ECO:0000259" key="14">
    <source>
        <dbReference type="Pfam" id="PF00122"/>
    </source>
</evidence>
<dbReference type="SFLD" id="SFLDS00003">
    <property type="entry name" value="Haloacid_Dehalogenase"/>
    <property type="match status" value="1"/>
</dbReference>
<dbReference type="InterPro" id="IPR058570">
    <property type="entry name" value="HROB_OB"/>
</dbReference>
<dbReference type="SUPFAM" id="SSF81665">
    <property type="entry name" value="Calcium ATPase, transmembrane domain M"/>
    <property type="match status" value="1"/>
</dbReference>
<evidence type="ECO:0000313" key="18">
    <source>
        <dbReference type="Proteomes" id="UP000078492"/>
    </source>
</evidence>
<feature type="transmembrane region" description="Helical" evidence="13">
    <location>
        <begin position="895"/>
        <end position="912"/>
    </location>
</feature>
<keyword evidence="10 13" id="KW-1133">Transmembrane helix</keyword>
<accession>A0A195DFA2</accession>
<dbReference type="Gene3D" id="3.40.1110.10">
    <property type="entry name" value="Calcium-transporting ATPase, cytoplasmic domain N"/>
    <property type="match status" value="1"/>
</dbReference>
<dbReference type="InterPro" id="IPR001757">
    <property type="entry name" value="P_typ_ATPase"/>
</dbReference>
<dbReference type="InterPro" id="IPR023299">
    <property type="entry name" value="ATPase_P-typ_cyto_dom_N"/>
</dbReference>
<dbReference type="PRINTS" id="PR00119">
    <property type="entry name" value="CATATPASE"/>
</dbReference>
<dbReference type="InterPro" id="IPR004014">
    <property type="entry name" value="ATPase_P-typ_cation-transptr_N"/>
</dbReference>
<dbReference type="FunFam" id="1.20.1110.10:FF:000023">
    <property type="entry name" value="Cation-transporting ATPase"/>
    <property type="match status" value="1"/>
</dbReference>
<evidence type="ECO:0000256" key="10">
    <source>
        <dbReference type="ARBA" id="ARBA00022989"/>
    </source>
</evidence>
<dbReference type="InterPro" id="IPR059000">
    <property type="entry name" value="ATPase_P-type_domA"/>
</dbReference>
<comment type="subcellular location">
    <subcellularLocation>
        <location evidence="1">Membrane</location>
        <topology evidence="1">Multi-pass membrane protein</topology>
    </subcellularLocation>
</comment>
<proteinExistence type="inferred from homology"/>
<evidence type="ECO:0000256" key="3">
    <source>
        <dbReference type="ARBA" id="ARBA00022553"/>
    </source>
</evidence>
<keyword evidence="6" id="KW-0547">Nucleotide-binding</keyword>
<feature type="transmembrane region" description="Helical" evidence="13">
    <location>
        <begin position="1411"/>
        <end position="1435"/>
    </location>
</feature>
<dbReference type="InterPro" id="IPR023214">
    <property type="entry name" value="HAD_sf"/>
</dbReference>
<dbReference type="GO" id="GO:0005524">
    <property type="term" value="F:ATP binding"/>
    <property type="evidence" value="ECO:0007669"/>
    <property type="project" value="UniProtKB-KW"/>
</dbReference>
<dbReference type="GO" id="GO:0006874">
    <property type="term" value="P:intracellular calcium ion homeostasis"/>
    <property type="evidence" value="ECO:0007669"/>
    <property type="project" value="TreeGrafter"/>
</dbReference>
<dbReference type="Gene3D" id="2.70.150.10">
    <property type="entry name" value="Calcium-transporting ATPase, cytoplasmic transduction domain A"/>
    <property type="match status" value="1"/>
</dbReference>
<dbReference type="GO" id="GO:0000725">
    <property type="term" value="P:recombinational repair"/>
    <property type="evidence" value="ECO:0007669"/>
    <property type="project" value="InterPro"/>
</dbReference>
<dbReference type="SUPFAM" id="SSF81660">
    <property type="entry name" value="Metal cation-transporting ATPase, ATP-binding domain N"/>
    <property type="match status" value="1"/>
</dbReference>
<dbReference type="SFLD" id="SFLDF00027">
    <property type="entry name" value="p-type_atpase"/>
    <property type="match status" value="1"/>
</dbReference>
<dbReference type="GO" id="GO:0015203">
    <property type="term" value="F:polyamine transmembrane transporter activity"/>
    <property type="evidence" value="ECO:0007669"/>
    <property type="project" value="TreeGrafter"/>
</dbReference>
<feature type="transmembrane region" description="Helical" evidence="13">
    <location>
        <begin position="1487"/>
        <end position="1507"/>
    </location>
</feature>
<evidence type="ECO:0000256" key="5">
    <source>
        <dbReference type="ARBA" id="ARBA00022723"/>
    </source>
</evidence>
<feature type="domain" description="Homologous recombination OB-fold protein OB-fold" evidence="16">
    <location>
        <begin position="242"/>
        <end position="327"/>
    </location>
</feature>
<dbReference type="InterPro" id="IPR006544">
    <property type="entry name" value="P-type_TPase_V"/>
</dbReference>
<keyword evidence="5" id="KW-0479">Metal-binding</keyword>
<keyword evidence="11 13" id="KW-0472">Membrane</keyword>
<feature type="transmembrane region" description="Helical" evidence="13">
    <location>
        <begin position="1344"/>
        <end position="1365"/>
    </location>
</feature>
<dbReference type="NCBIfam" id="TIGR01494">
    <property type="entry name" value="ATPase_P-type"/>
    <property type="match status" value="2"/>
</dbReference>
<protein>
    <submittedName>
        <fullName evidence="17">Putative cation-transporting ATPase 13A3</fullName>
    </submittedName>
</protein>
<dbReference type="Proteomes" id="UP000078492">
    <property type="component" value="Unassembled WGS sequence"/>
</dbReference>
<evidence type="ECO:0000256" key="7">
    <source>
        <dbReference type="ARBA" id="ARBA00022840"/>
    </source>
</evidence>
<evidence type="ECO:0000259" key="16">
    <source>
        <dbReference type="Pfam" id="PF15072"/>
    </source>
</evidence>
<feature type="domain" description="Cation-transporting P-type ATPase N-terminal" evidence="15">
    <location>
        <begin position="658"/>
        <end position="713"/>
    </location>
</feature>
<comment type="catalytic activity">
    <reaction evidence="12">
        <text>ATP + H2O = ADP + phosphate + H(+)</text>
        <dbReference type="Rhea" id="RHEA:13065"/>
        <dbReference type="ChEBI" id="CHEBI:15377"/>
        <dbReference type="ChEBI" id="CHEBI:15378"/>
        <dbReference type="ChEBI" id="CHEBI:30616"/>
        <dbReference type="ChEBI" id="CHEBI:43474"/>
        <dbReference type="ChEBI" id="CHEBI:456216"/>
    </reaction>
</comment>
<dbReference type="PROSITE" id="PS00154">
    <property type="entry name" value="ATPASE_E1_E2"/>
    <property type="match status" value="1"/>
</dbReference>
<evidence type="ECO:0000259" key="15">
    <source>
        <dbReference type="Pfam" id="PF00690"/>
    </source>
</evidence>
<evidence type="ECO:0000256" key="12">
    <source>
        <dbReference type="ARBA" id="ARBA00049360"/>
    </source>
</evidence>
<dbReference type="Pfam" id="PF13246">
    <property type="entry name" value="Cation_ATPase"/>
    <property type="match status" value="1"/>
</dbReference>
<dbReference type="STRING" id="471704.A0A195DFA2"/>
<organism evidence="17 18">
    <name type="scientific">Trachymyrmex cornetzi</name>
    <dbReference type="NCBI Taxonomy" id="471704"/>
    <lineage>
        <taxon>Eukaryota</taxon>
        <taxon>Metazoa</taxon>
        <taxon>Ecdysozoa</taxon>
        <taxon>Arthropoda</taxon>
        <taxon>Hexapoda</taxon>
        <taxon>Insecta</taxon>
        <taxon>Pterygota</taxon>
        <taxon>Neoptera</taxon>
        <taxon>Endopterygota</taxon>
        <taxon>Hymenoptera</taxon>
        <taxon>Apocrita</taxon>
        <taxon>Aculeata</taxon>
        <taxon>Formicoidea</taxon>
        <taxon>Formicidae</taxon>
        <taxon>Myrmicinae</taxon>
        <taxon>Trachymyrmex</taxon>
    </lineage>
</organism>
<dbReference type="PANTHER" id="PTHR45630:SF8">
    <property type="entry name" value="CATION-TRANSPORTING ATPASE"/>
    <property type="match status" value="1"/>
</dbReference>
<dbReference type="EMBL" id="KQ980903">
    <property type="protein sequence ID" value="KYN11580.1"/>
    <property type="molecule type" value="Genomic_DNA"/>
</dbReference>
<gene>
    <name evidence="17" type="ORF">ALC57_16168</name>
</gene>
<evidence type="ECO:0000256" key="8">
    <source>
        <dbReference type="ARBA" id="ARBA00022842"/>
    </source>
</evidence>
<feature type="transmembrane region" description="Helical" evidence="13">
    <location>
        <begin position="1371"/>
        <end position="1390"/>
    </location>
</feature>
<dbReference type="Pfam" id="PF00690">
    <property type="entry name" value="Cation_ATPase_N"/>
    <property type="match status" value="1"/>
</dbReference>
<evidence type="ECO:0000256" key="11">
    <source>
        <dbReference type="ARBA" id="ARBA00023136"/>
    </source>
</evidence>
<feature type="domain" description="P-type ATPase A" evidence="14">
    <location>
        <begin position="759"/>
        <end position="876"/>
    </location>
</feature>
<dbReference type="GO" id="GO:0019829">
    <property type="term" value="F:ATPase-coupled monoatomic cation transmembrane transporter activity"/>
    <property type="evidence" value="ECO:0007669"/>
    <property type="project" value="TreeGrafter"/>
</dbReference>
<dbReference type="GO" id="GO:0140358">
    <property type="term" value="F:P-type transmembrane transporter activity"/>
    <property type="evidence" value="ECO:0007669"/>
    <property type="project" value="InterPro"/>
</dbReference>
<dbReference type="NCBIfam" id="TIGR01657">
    <property type="entry name" value="P-ATPase-V"/>
    <property type="match status" value="1"/>
</dbReference>
<name>A0A195DFA2_9HYME</name>
<dbReference type="SFLD" id="SFLDG00002">
    <property type="entry name" value="C1.7:_P-type_atpase_like"/>
    <property type="match status" value="1"/>
</dbReference>
<dbReference type="GO" id="GO:0046872">
    <property type="term" value="F:metal ion binding"/>
    <property type="evidence" value="ECO:0007669"/>
    <property type="project" value="UniProtKB-KW"/>
</dbReference>
<evidence type="ECO:0000256" key="13">
    <source>
        <dbReference type="SAM" id="Phobius"/>
    </source>
</evidence>
<keyword evidence="3" id="KW-0597">Phosphoprotein</keyword>
<dbReference type="GO" id="GO:0016887">
    <property type="term" value="F:ATP hydrolysis activity"/>
    <property type="evidence" value="ECO:0007669"/>
    <property type="project" value="InterPro"/>
</dbReference>
<feature type="transmembrane region" description="Helical" evidence="13">
    <location>
        <begin position="924"/>
        <end position="946"/>
    </location>
</feature>
<evidence type="ECO:0000313" key="17">
    <source>
        <dbReference type="EMBL" id="KYN11580.1"/>
    </source>
</evidence>
<keyword evidence="8" id="KW-0460">Magnesium</keyword>
<comment type="similarity">
    <text evidence="2">Belongs to the cation transport ATPase (P-type) (TC 3.A.3) family. Type V subfamily.</text>
</comment>
<dbReference type="InterPro" id="IPR023298">
    <property type="entry name" value="ATPase_P-typ_TM_dom_sf"/>
</dbReference>
<dbReference type="InterPro" id="IPR018303">
    <property type="entry name" value="ATPase_P-typ_P_site"/>
</dbReference>
<keyword evidence="18" id="KW-1185">Reference proteome</keyword>
<sequence>MYVLLQDTFDDVGGKEEETKKKSYSSYQNKEKTQSVKRRKIDSCEVLLARNTFSQKSKLDTIANIQDNDLPSKNKNDVSRGDLLLEIFQKNTCRETFDLAKDIQEDPSGIQKETQCFQSEMVATSKVFQYKESRGKSDESMNTKVRFNKEVKLIRLFPGPAGLVSDVKNDNISATSYLNSVEELKNKTSTKRIEIKSQDERNLCGEKAWKLLLNDLPNNFLQDYKISTVKDNANANHCDSTRVKFIAGVVDYVDYSHDDPFVILKDSSGSIEGTVHRDIPSTYPGVLEPNIVIFLCDVGLLKTTTYVVTNKYHILVSLVNLLAIYSDKGRIVSTPLMESVISHTLNSELNRINNCMSISEKSGYISGLQKIDESHKALLQTSSSVDNQGSIKDHESELAKNLLLQLESSTSGKYESGEIFKNKDKDCKVTNEILEYLDHSMDTNDLDMDVFFTTDCNFTSLEDQNCRDHLLSSISQTSKIQRCNLQMQNTKCLENTKNKSTICSKQTKEQHLPQTLKKYTDVKTYDTHYSRENCFSSCNDALCRDSNLNVKFTLSAIKRNVENSKTLDDYQGYKSYFVRDVREISTKDISAKSLSATLGTVDRELLEKIKDKKLKINLENGTRCEVQEYKAFWCKKRCYIWDTTKNIFTRLVGLDHGTICSNLHVSRSNGLSKEEQLLRRIVYGNNDIVVPLQSIGVLLLLEVLNPFYIFQVFTLSVWFAEGYLYYTIAIVLMSLFGITSSIVQTRKNQINLRGTVASSESVRVLRDTGIFENISSKQLVPGDIIELPKHRATLVCDAVLLTGQCILNESMLTGESVPVTKTFLPLRHTLYDAKEYTYHTLYNGTAIIQTKSHGEQPVLARVIRTGFLTTRGTLIATILYPPPVDFKFDKDSYKFIGILAIIAICGFVYTVITKVSRGITAGDIAIKALDIITIVIPPALPAAMTVGKLYAQTRLKYAQIYCINNRVINVSGSINCVCFDKTGTLTEDELDMWGAAACTNGVLAEAQTDVSKLKDHPLFEGMLVCHGLTLIDGEICGDPLDAKMFESTKWMLKDSDCMHIDTLYNNSIMPIVVSPLENVSSMKNIMNKITEIGIIQRYQFSNSLQRMSVIVRASGSNNFRAYTKGSPEMIINLSKMETVPEDILLTLEQFTKRGFRVIAIGRRETISKSSQEISKLSRETIERDLDFLGLVILENRLKQSTASVITELREANIRVMMITVKDIECGIVNCNYRFALTGQTWQVMREYYPDIVDRVCIRSAIFARMNSDQKQQLVVELMRLGYYVAMCGDGANDCGALRAAHVGISLSKTESSVASSFTSRISDTSCVLQIIREGRAALVTSFGIFKFMIAYSLTEFLSVIILYSIDSNLTDLQFLFIDIFLIINFASFFGKTHACKNKLSKTTPMTSLLSFTALLSLTIHMFVTIVFQAIVYHAVRQFSWFIPFVSTSNTGYTCYENYSVFCVSMFQYITMAIVFSRGKPYRRAIYTNGAFMFSILLLTAICIYITVYPADWIVSTLQLILPPVYDWRLIILMLALANFLICLFLESFVIERVIENTLKRKLHKPEKSKKQYLKMEYELKNCESWPKFKSTDQTPELFVRKESNLQNITRNSHCQSGQISNDQTVNDFNNSIKLSNGWTGKKNGFENFGFAND</sequence>
<evidence type="ECO:0000256" key="6">
    <source>
        <dbReference type="ARBA" id="ARBA00022741"/>
    </source>
</evidence>
<dbReference type="InterPro" id="IPR008250">
    <property type="entry name" value="ATPase_P-typ_transduc_dom_A_sf"/>
</dbReference>
<dbReference type="Pfam" id="PF00122">
    <property type="entry name" value="E1-E2_ATPase"/>
    <property type="match status" value="1"/>
</dbReference>
<evidence type="ECO:0000256" key="1">
    <source>
        <dbReference type="ARBA" id="ARBA00004141"/>
    </source>
</evidence>
<dbReference type="SUPFAM" id="SSF56784">
    <property type="entry name" value="HAD-like"/>
    <property type="match status" value="1"/>
</dbReference>
<evidence type="ECO:0000256" key="2">
    <source>
        <dbReference type="ARBA" id="ARBA00006000"/>
    </source>
</evidence>
<dbReference type="Gene3D" id="3.40.50.1000">
    <property type="entry name" value="HAD superfamily/HAD-like"/>
    <property type="match status" value="1"/>
</dbReference>
<dbReference type="GO" id="GO:0016020">
    <property type="term" value="C:membrane"/>
    <property type="evidence" value="ECO:0007669"/>
    <property type="project" value="UniProtKB-SubCell"/>
</dbReference>
<feature type="transmembrane region" description="Helical" evidence="13">
    <location>
        <begin position="1527"/>
        <end position="1550"/>
    </location>
</feature>
<dbReference type="InterPro" id="IPR044492">
    <property type="entry name" value="P_typ_ATPase_HD_dom"/>
</dbReference>
<dbReference type="Gene3D" id="1.20.1110.10">
    <property type="entry name" value="Calcium-transporting ATPase, transmembrane domain"/>
    <property type="match status" value="1"/>
</dbReference>
<evidence type="ECO:0000256" key="4">
    <source>
        <dbReference type="ARBA" id="ARBA00022692"/>
    </source>
</evidence>
<keyword evidence="9" id="KW-1278">Translocase</keyword>
<reference evidence="17 18" key="1">
    <citation type="submission" date="2015-09" db="EMBL/GenBank/DDBJ databases">
        <title>Trachymyrmex cornetzi WGS genome.</title>
        <authorList>
            <person name="Nygaard S."/>
            <person name="Hu H."/>
            <person name="Boomsma J."/>
            <person name="Zhang G."/>
        </authorList>
    </citation>
    <scope>NUCLEOTIDE SEQUENCE [LARGE SCALE GENOMIC DNA]</scope>
    <source>
        <strain evidence="17">Tcor2-1</strain>
        <tissue evidence="17">Whole body</tissue>
    </source>
</reference>
<keyword evidence="4 13" id="KW-0812">Transmembrane</keyword>
<keyword evidence="7" id="KW-0067">ATP-binding</keyword>
<dbReference type="SUPFAM" id="SSF81653">
    <property type="entry name" value="Calcium ATPase, transduction domain A"/>
    <property type="match status" value="1"/>
</dbReference>